<dbReference type="EMBL" id="CP045798">
    <property type="protein sequence ID" value="QNB47623.1"/>
    <property type="molecule type" value="Genomic_DNA"/>
</dbReference>
<evidence type="ECO:0000256" key="8">
    <source>
        <dbReference type="SAM" id="Phobius"/>
    </source>
</evidence>
<sequence>MVSSGTSLKKGIIPVLFLFIGLVIEVPGLSHKGVMTLGILVFAIIIWNIFPQHQMFTSIITLTLLPLMKIIPFDRAFQSFASSTTWLLTSTFVISEALASTGLDKRLALFLIRLGGKRAKYLLLTTILTALVFVLIIPSAAGRSALIVPICNGLVRALKVNDKGGFNKAVYIGVAYETLIASSITMTGSLSVVFAVGLFASVLDYHWDYLHWLITFAPIAILNTLFLWIILKKLFLSNSPESEKVEIRETEPCNTGPLDREQKRLACYLLLMLGLWVSSTWHGYSTSLVALVTAILIVSPGIGVISMQKAVKSFNFNILLMFAASLSLADSLHVNGVMEWIKQYGTLVNFKVISPLALSAIVMLVIAFLRIAFVTVLSASAALLPLVLAVMSSWGYNPLWGGSVAVISFSLSFLFPTQSATGLITYSTNQLEIWEMLKPGIIYTITVILVTTLFAVYYWPLVGMPIYK</sequence>
<feature type="transmembrane region" description="Helical" evidence="8">
    <location>
        <begin position="314"/>
        <end position="332"/>
    </location>
</feature>
<feature type="transmembrane region" description="Helical" evidence="8">
    <location>
        <begin position="179"/>
        <end position="203"/>
    </location>
</feature>
<name>A0A7G6E6B9_THEFR</name>
<feature type="transmembrane region" description="Helical" evidence="8">
    <location>
        <begin position="209"/>
        <end position="231"/>
    </location>
</feature>
<feature type="transmembrane region" description="Helical" evidence="8">
    <location>
        <begin position="402"/>
        <end position="428"/>
    </location>
</feature>
<dbReference type="PANTHER" id="PTHR10283:SF82">
    <property type="entry name" value="SOLUTE CARRIER FAMILY 13 MEMBER 2"/>
    <property type="match status" value="1"/>
</dbReference>
<dbReference type="InterPro" id="IPR001898">
    <property type="entry name" value="SLC13A/DASS"/>
</dbReference>
<dbReference type="KEGG" id="tfr:BR63_15885"/>
<feature type="transmembrane region" description="Helical" evidence="8">
    <location>
        <begin position="440"/>
        <end position="459"/>
    </location>
</feature>
<keyword evidence="5 8" id="KW-1133">Transmembrane helix</keyword>
<comment type="subcellular location">
    <subcellularLocation>
        <location evidence="1">Membrane</location>
        <topology evidence="1">Multi-pass membrane protein</topology>
    </subcellularLocation>
</comment>
<dbReference type="GO" id="GO:0008514">
    <property type="term" value="F:organic anion transmembrane transporter activity"/>
    <property type="evidence" value="ECO:0007669"/>
    <property type="project" value="UniProtKB-ARBA"/>
</dbReference>
<dbReference type="Pfam" id="PF00939">
    <property type="entry name" value="Na_sulph_symp"/>
    <property type="match status" value="1"/>
</dbReference>
<evidence type="ECO:0000313" key="9">
    <source>
        <dbReference type="EMBL" id="QNB47623.1"/>
    </source>
</evidence>
<dbReference type="GO" id="GO:1905039">
    <property type="term" value="P:carboxylic acid transmembrane transport"/>
    <property type="evidence" value="ECO:0007669"/>
    <property type="project" value="UniProtKB-ARBA"/>
</dbReference>
<keyword evidence="10" id="KW-1185">Reference proteome</keyword>
<evidence type="ECO:0000256" key="4">
    <source>
        <dbReference type="ARBA" id="ARBA00022692"/>
    </source>
</evidence>
<proteinExistence type="inferred from homology"/>
<dbReference type="PANTHER" id="PTHR10283">
    <property type="entry name" value="SOLUTE CARRIER FAMILY 13 MEMBER"/>
    <property type="match status" value="1"/>
</dbReference>
<dbReference type="AlphaFoldDB" id="A0A7G6E6B9"/>
<dbReference type="RefSeq" id="WP_034421825.1">
    <property type="nucleotide sequence ID" value="NZ_CP045798.1"/>
</dbReference>
<feature type="transmembrane region" description="Helical" evidence="8">
    <location>
        <begin position="376"/>
        <end position="396"/>
    </location>
</feature>
<organism evidence="9 10">
    <name type="scientific">Thermanaerosceptrum fracticalcis</name>
    <dbReference type="NCBI Taxonomy" id="1712410"/>
    <lineage>
        <taxon>Bacteria</taxon>
        <taxon>Bacillati</taxon>
        <taxon>Bacillota</taxon>
        <taxon>Clostridia</taxon>
        <taxon>Eubacteriales</taxon>
        <taxon>Peptococcaceae</taxon>
        <taxon>Thermanaerosceptrum</taxon>
    </lineage>
</organism>
<evidence type="ECO:0000256" key="3">
    <source>
        <dbReference type="ARBA" id="ARBA00020150"/>
    </source>
</evidence>
<keyword evidence="4 8" id="KW-0812">Transmembrane</keyword>
<dbReference type="GO" id="GO:0005886">
    <property type="term" value="C:plasma membrane"/>
    <property type="evidence" value="ECO:0007669"/>
    <property type="project" value="TreeGrafter"/>
</dbReference>
<keyword evidence="6 8" id="KW-0472">Membrane</keyword>
<evidence type="ECO:0000256" key="7">
    <source>
        <dbReference type="ARBA" id="ARBA00031174"/>
    </source>
</evidence>
<evidence type="ECO:0000256" key="5">
    <source>
        <dbReference type="ARBA" id="ARBA00022989"/>
    </source>
</evidence>
<feature type="transmembrane region" description="Helical" evidence="8">
    <location>
        <begin position="352"/>
        <end position="369"/>
    </location>
</feature>
<evidence type="ECO:0000256" key="1">
    <source>
        <dbReference type="ARBA" id="ARBA00004141"/>
    </source>
</evidence>
<evidence type="ECO:0000313" key="10">
    <source>
        <dbReference type="Proteomes" id="UP000515847"/>
    </source>
</evidence>
<feature type="transmembrane region" description="Helical" evidence="8">
    <location>
        <begin position="288"/>
        <end position="307"/>
    </location>
</feature>
<evidence type="ECO:0000256" key="2">
    <source>
        <dbReference type="ARBA" id="ARBA00006772"/>
    </source>
</evidence>
<dbReference type="Proteomes" id="UP000515847">
    <property type="component" value="Chromosome"/>
</dbReference>
<feature type="transmembrane region" description="Helical" evidence="8">
    <location>
        <begin position="34"/>
        <end position="50"/>
    </location>
</feature>
<gene>
    <name evidence="9" type="ORF">BR63_15885</name>
</gene>
<comment type="similarity">
    <text evidence="2">Belongs to the SLC13A/DASS transporter (TC 2.A.47) family. NADC subfamily.</text>
</comment>
<feature type="transmembrane region" description="Helical" evidence="8">
    <location>
        <begin position="119"/>
        <end position="137"/>
    </location>
</feature>
<evidence type="ECO:0000256" key="6">
    <source>
        <dbReference type="ARBA" id="ARBA00023136"/>
    </source>
</evidence>
<protein>
    <recommendedName>
        <fullName evidence="3">Sodium-dependent dicarboxylate transporter SdcS</fullName>
    </recommendedName>
    <alternativeName>
        <fullName evidence="7">Na(+)/dicarboxylate symporter</fullName>
    </alternativeName>
</protein>
<accession>A0A7G6E6B9</accession>
<reference evidence="9 10" key="1">
    <citation type="journal article" date="2019" name="Front. Microbiol.">
        <title>Thermoanaerosceptrum fracticalcis gen. nov. sp. nov., a Novel Fumarate-Fermenting Microorganism From a Deep Fractured Carbonate Aquifer of the US Great Basin.</title>
        <authorList>
            <person name="Hamilton-Brehm S.D."/>
            <person name="Stewart L.E."/>
            <person name="Zavarin M."/>
            <person name="Caldwell M."/>
            <person name="Lawson P.A."/>
            <person name="Onstott T.C."/>
            <person name="Grzymski J."/>
            <person name="Neveux I."/>
            <person name="Lollar B.S."/>
            <person name="Russell C.E."/>
            <person name="Moser D.P."/>
        </authorList>
    </citation>
    <scope>NUCLEOTIDE SEQUENCE [LARGE SCALE GENOMIC DNA]</scope>
    <source>
        <strain evidence="9 10">DRI-13</strain>
    </source>
</reference>
<dbReference type="OrthoDB" id="2339361at2"/>
<feature type="transmembrane region" description="Helical" evidence="8">
    <location>
        <begin position="12"/>
        <end position="28"/>
    </location>
</feature>